<evidence type="ECO:0000313" key="2">
    <source>
        <dbReference type="EMBL" id="KAB2825053.1"/>
    </source>
</evidence>
<feature type="chain" id="PRO_5027111285" evidence="1">
    <location>
        <begin position="23"/>
        <end position="99"/>
    </location>
</feature>
<accession>A0A6N6RTT8</accession>
<evidence type="ECO:0000313" key="3">
    <source>
        <dbReference type="Proteomes" id="UP000434870"/>
    </source>
</evidence>
<proteinExistence type="predicted"/>
<gene>
    <name evidence="2" type="ORF">F8B77_07330</name>
</gene>
<dbReference type="Proteomes" id="UP000434870">
    <property type="component" value="Unassembled WGS sequence"/>
</dbReference>
<dbReference type="EMBL" id="WBVP01000006">
    <property type="protein sequence ID" value="KAB2825053.1"/>
    <property type="molecule type" value="Genomic_DNA"/>
</dbReference>
<name>A0A6N6RTT8_9GAMM</name>
<evidence type="ECO:0000256" key="1">
    <source>
        <dbReference type="SAM" id="SignalP"/>
    </source>
</evidence>
<dbReference type="RefSeq" id="WP_151654810.1">
    <property type="nucleotide sequence ID" value="NZ_WBVP01000006.1"/>
</dbReference>
<keyword evidence="1" id="KW-0732">Signal</keyword>
<organism evidence="2 3">
    <name type="scientific">Aliivibrio finisterrensis</name>
    <dbReference type="NCBI Taxonomy" id="511998"/>
    <lineage>
        <taxon>Bacteria</taxon>
        <taxon>Pseudomonadati</taxon>
        <taxon>Pseudomonadota</taxon>
        <taxon>Gammaproteobacteria</taxon>
        <taxon>Vibrionales</taxon>
        <taxon>Vibrionaceae</taxon>
        <taxon>Aliivibrio</taxon>
    </lineage>
</organism>
<comment type="caution">
    <text evidence="2">The sequence shown here is derived from an EMBL/GenBank/DDBJ whole genome shotgun (WGS) entry which is preliminary data.</text>
</comment>
<feature type="signal peptide" evidence="1">
    <location>
        <begin position="1"/>
        <end position="22"/>
    </location>
</feature>
<reference evidence="2 3" key="1">
    <citation type="submission" date="2019-09" db="EMBL/GenBank/DDBJ databases">
        <title>Genome of Aliivibrio finisterrensis LMG 23869 (type strain).</title>
        <authorList>
            <person name="Bowman J.P."/>
        </authorList>
    </citation>
    <scope>NUCLEOTIDE SEQUENCE [LARGE SCALE GENOMIC DNA]</scope>
    <source>
        <strain evidence="2 3">LMG 23869</strain>
    </source>
</reference>
<sequence length="99" mass="10597">MDLKKSLLLGTMIAATSFLTVAADSSKMKAPEDITCAGLIDQDYSLVPVTIGYIVSAHNITEIDALEPVEIDDIVAECQKASNKNKKVSAVAKKEVKDD</sequence>
<dbReference type="AlphaFoldDB" id="A0A6N6RTT8"/>
<protein>
    <submittedName>
        <fullName evidence="2">Uncharacterized protein</fullName>
    </submittedName>
</protein>